<name>A0A532V4K3_UNCL8</name>
<dbReference type="PANTHER" id="PTHR33383:SF1">
    <property type="entry name" value="MEMBRANE PROTEIN INSERTION EFFICIENCY FACTOR-RELATED"/>
    <property type="match status" value="1"/>
</dbReference>
<dbReference type="EMBL" id="NJBN01000001">
    <property type="protein sequence ID" value="TKJ42131.1"/>
    <property type="molecule type" value="Genomic_DNA"/>
</dbReference>
<gene>
    <name evidence="1" type="primary">yidD</name>
    <name evidence="1" type="ORF">CEE37_00195</name>
</gene>
<comment type="caution">
    <text evidence="1">The sequence shown here is derived from an EMBL/GenBank/DDBJ whole genome shotgun (WGS) entry which is preliminary data.</text>
</comment>
<dbReference type="Pfam" id="PF01809">
    <property type="entry name" value="YidD"/>
    <property type="match status" value="1"/>
</dbReference>
<dbReference type="Proteomes" id="UP000319619">
    <property type="component" value="Unassembled WGS sequence"/>
</dbReference>
<evidence type="ECO:0000313" key="1">
    <source>
        <dbReference type="EMBL" id="TKJ42131.1"/>
    </source>
</evidence>
<dbReference type="NCBIfam" id="TIGR00278">
    <property type="entry name" value="membrane protein insertion efficiency factor YidD"/>
    <property type="match status" value="1"/>
</dbReference>
<reference evidence="1 2" key="1">
    <citation type="submission" date="2017-06" db="EMBL/GenBank/DDBJ databases">
        <title>Novel microbial phyla capable of carbon fixation and sulfur reduction in deep-sea sediments.</title>
        <authorList>
            <person name="Huang J."/>
            <person name="Baker B."/>
            <person name="Wang Y."/>
        </authorList>
    </citation>
    <scope>NUCLEOTIDE SEQUENCE [LARGE SCALE GENOMIC DNA]</scope>
    <source>
        <strain evidence="1">B3_LCP</strain>
    </source>
</reference>
<evidence type="ECO:0000313" key="2">
    <source>
        <dbReference type="Proteomes" id="UP000319619"/>
    </source>
</evidence>
<accession>A0A532V4K3</accession>
<dbReference type="SMART" id="SM01234">
    <property type="entry name" value="Haemolytic"/>
    <property type="match status" value="1"/>
</dbReference>
<proteinExistence type="predicted"/>
<organism evidence="1 2">
    <name type="scientific">candidate division LCP-89 bacterium B3_LCP</name>
    <dbReference type="NCBI Taxonomy" id="2012998"/>
    <lineage>
        <taxon>Bacteria</taxon>
        <taxon>Pseudomonadati</taxon>
        <taxon>Bacteria division LCP-89</taxon>
    </lineage>
</organism>
<sequence length="101" mass="11191">MTSKKTAASLSASSRFLTTTGWLRKLSSLLIKLPSRIVVIVLDIYRMSFGISFGGQCRFYPSCSTYARRAFLKNGVLLGGTKILWRLVRCNPFNPGGVDEP</sequence>
<dbReference type="InterPro" id="IPR002696">
    <property type="entry name" value="Membr_insert_effic_factor_YidD"/>
</dbReference>
<dbReference type="AlphaFoldDB" id="A0A532V4K3"/>
<protein>
    <submittedName>
        <fullName evidence="1">Membrane protein insertion efficiency factor YidD</fullName>
    </submittedName>
</protein>
<dbReference type="PANTHER" id="PTHR33383">
    <property type="entry name" value="MEMBRANE PROTEIN INSERTION EFFICIENCY FACTOR-RELATED"/>
    <property type="match status" value="1"/>
</dbReference>